<dbReference type="Proteomes" id="UP000009131">
    <property type="component" value="Unassembled WGS sequence"/>
</dbReference>
<evidence type="ECO:0000313" key="1">
    <source>
        <dbReference type="EMBL" id="GAA97821.1"/>
    </source>
</evidence>
<comment type="caution">
    <text evidence="1">The sequence shown here is derived from an EMBL/GenBank/DDBJ whole genome shotgun (WGS) entry which is preliminary data.</text>
</comment>
<gene>
    <name evidence="1" type="primary">Mo04500</name>
    <name evidence="1" type="ORF">E5Q_04500</name>
</gene>
<organism evidence="1 2">
    <name type="scientific">Mixia osmundae (strain CBS 9802 / IAM 14324 / JCM 22182 / KY 12970)</name>
    <dbReference type="NCBI Taxonomy" id="764103"/>
    <lineage>
        <taxon>Eukaryota</taxon>
        <taxon>Fungi</taxon>
        <taxon>Dikarya</taxon>
        <taxon>Basidiomycota</taxon>
        <taxon>Pucciniomycotina</taxon>
        <taxon>Mixiomycetes</taxon>
        <taxon>Mixiales</taxon>
        <taxon>Mixiaceae</taxon>
        <taxon>Mixia</taxon>
    </lineage>
</organism>
<reference evidence="1 2" key="2">
    <citation type="journal article" date="2012" name="Open Biol.">
        <title>Characteristics of nucleosomes and linker DNA regions on the genome of the basidiomycete Mixia osmundae revealed by mono- and dinucleosome mapping.</title>
        <authorList>
            <person name="Nishida H."/>
            <person name="Kondo S."/>
            <person name="Matsumoto T."/>
            <person name="Suzuki Y."/>
            <person name="Yoshikawa H."/>
            <person name="Taylor T.D."/>
            <person name="Sugiyama J."/>
        </authorList>
    </citation>
    <scope>NUCLEOTIDE SEQUENCE [LARGE SCALE GENOMIC DNA]</scope>
    <source>
        <strain evidence="2">CBS 9802 / IAM 14324 / JCM 22182 / KY 12970</strain>
    </source>
</reference>
<accession>G7E4R1</accession>
<dbReference type="AlphaFoldDB" id="G7E4R1"/>
<name>G7E4R1_MIXOS</name>
<proteinExistence type="predicted"/>
<dbReference type="InParanoid" id="G7E4R1"/>
<dbReference type="EMBL" id="BABT02000144">
    <property type="protein sequence ID" value="GAA97821.1"/>
    <property type="molecule type" value="Genomic_DNA"/>
</dbReference>
<sequence length="41" mass="4448">MQRSALRRTGGSAGQALILVIQTVDYASESIDRRLSVSCTH</sequence>
<reference evidence="1 2" key="1">
    <citation type="journal article" date="2011" name="J. Gen. Appl. Microbiol.">
        <title>Draft genome sequencing of the enigmatic basidiomycete Mixia osmundae.</title>
        <authorList>
            <person name="Nishida H."/>
            <person name="Nagatsuka Y."/>
            <person name="Sugiyama J."/>
        </authorList>
    </citation>
    <scope>NUCLEOTIDE SEQUENCE [LARGE SCALE GENOMIC DNA]</scope>
    <source>
        <strain evidence="2">CBS 9802 / IAM 14324 / JCM 22182 / KY 12970</strain>
    </source>
</reference>
<dbReference type="HOGENOM" id="CLU_3279654_0_0_1"/>
<protein>
    <submittedName>
        <fullName evidence="1">Uncharacterized protein</fullName>
    </submittedName>
</protein>
<evidence type="ECO:0000313" key="2">
    <source>
        <dbReference type="Proteomes" id="UP000009131"/>
    </source>
</evidence>
<keyword evidence="2" id="KW-1185">Reference proteome</keyword>